<evidence type="ECO:0000256" key="2">
    <source>
        <dbReference type="ARBA" id="ARBA00010692"/>
    </source>
</evidence>
<sequence length="187" mass="19084">MNTRDLVLIALFAAIVVVLGLIPPITLGFIPVPITAQSMGVMLAGCILGAKRGAFAFLLFILLVAIGLPVLSGGRGGLAVFAGPSGGFILGWVVATFVTGLIAQRFVREGQAELHQFVGFFLASVIGGIVVLYAIGMPWVSAVTGTPLLAVATGSLAFLPGDLLKAAIATLAARAVFAGYPLLPVRA</sequence>
<dbReference type="Proteomes" id="UP000744980">
    <property type="component" value="Unassembled WGS sequence"/>
</dbReference>
<evidence type="ECO:0000256" key="7">
    <source>
        <dbReference type="ARBA" id="ARBA00023136"/>
    </source>
</evidence>
<keyword evidence="5 9" id="KW-0812">Transmembrane</keyword>
<comment type="subcellular location">
    <subcellularLocation>
        <location evidence="1 8">Cell membrane</location>
        <topology evidence="1 8">Multi-pass membrane protein</topology>
    </subcellularLocation>
</comment>
<evidence type="ECO:0000256" key="3">
    <source>
        <dbReference type="ARBA" id="ARBA00022448"/>
    </source>
</evidence>
<dbReference type="GO" id="GO:0015225">
    <property type="term" value="F:biotin transmembrane transporter activity"/>
    <property type="evidence" value="ECO:0007669"/>
    <property type="project" value="UniProtKB-UniRule"/>
</dbReference>
<evidence type="ECO:0000256" key="5">
    <source>
        <dbReference type="ARBA" id="ARBA00022692"/>
    </source>
</evidence>
<dbReference type="PANTHER" id="PTHR34295:SF4">
    <property type="entry name" value="BIOTIN TRANSPORTER BIOY-RELATED"/>
    <property type="match status" value="1"/>
</dbReference>
<evidence type="ECO:0000256" key="4">
    <source>
        <dbReference type="ARBA" id="ARBA00022475"/>
    </source>
</evidence>
<feature type="transmembrane region" description="Helical" evidence="9">
    <location>
        <begin position="53"/>
        <end position="72"/>
    </location>
</feature>
<evidence type="ECO:0000313" key="11">
    <source>
        <dbReference type="Proteomes" id="UP000744980"/>
    </source>
</evidence>
<keyword evidence="4 8" id="KW-1003">Cell membrane</keyword>
<keyword evidence="3 8" id="KW-0813">Transport</keyword>
<name>A0AAW4FIK8_9HYPH</name>
<accession>A0AAW4FIK8</accession>
<dbReference type="PIRSF" id="PIRSF016661">
    <property type="entry name" value="BioY"/>
    <property type="match status" value="1"/>
</dbReference>
<dbReference type="Pfam" id="PF02632">
    <property type="entry name" value="BioY"/>
    <property type="match status" value="1"/>
</dbReference>
<feature type="transmembrane region" description="Helical" evidence="9">
    <location>
        <begin position="78"/>
        <end position="102"/>
    </location>
</feature>
<dbReference type="PANTHER" id="PTHR34295">
    <property type="entry name" value="BIOTIN TRANSPORTER BIOY"/>
    <property type="match status" value="1"/>
</dbReference>
<keyword evidence="6 9" id="KW-1133">Transmembrane helix</keyword>
<evidence type="ECO:0000256" key="1">
    <source>
        <dbReference type="ARBA" id="ARBA00004651"/>
    </source>
</evidence>
<dbReference type="Gene3D" id="1.10.1760.20">
    <property type="match status" value="1"/>
</dbReference>
<comment type="similarity">
    <text evidence="2 8">Belongs to the BioY family.</text>
</comment>
<comment type="caution">
    <text evidence="10">The sequence shown here is derived from an EMBL/GenBank/DDBJ whole genome shotgun (WGS) entry which is preliminary data.</text>
</comment>
<gene>
    <name evidence="10" type="ORF">GFB56_08480</name>
</gene>
<evidence type="ECO:0000256" key="6">
    <source>
        <dbReference type="ARBA" id="ARBA00022989"/>
    </source>
</evidence>
<dbReference type="AlphaFoldDB" id="A0AAW4FIK8"/>
<dbReference type="RefSeq" id="WP_025426155.1">
    <property type="nucleotide sequence ID" value="NZ_CP083370.1"/>
</dbReference>
<feature type="transmembrane region" description="Helical" evidence="9">
    <location>
        <begin position="166"/>
        <end position="183"/>
    </location>
</feature>
<dbReference type="InterPro" id="IPR003784">
    <property type="entry name" value="BioY"/>
</dbReference>
<organism evidence="10 11">
    <name type="scientific">Ensifer canadensis</name>
    <dbReference type="NCBI Taxonomy" id="555315"/>
    <lineage>
        <taxon>Bacteria</taxon>
        <taxon>Pseudomonadati</taxon>
        <taxon>Pseudomonadota</taxon>
        <taxon>Alphaproteobacteria</taxon>
        <taxon>Hyphomicrobiales</taxon>
        <taxon>Rhizobiaceae</taxon>
        <taxon>Sinorhizobium/Ensifer group</taxon>
        <taxon>Ensifer</taxon>
    </lineage>
</organism>
<feature type="transmembrane region" description="Helical" evidence="9">
    <location>
        <begin position="6"/>
        <end position="32"/>
    </location>
</feature>
<dbReference type="GO" id="GO:0005886">
    <property type="term" value="C:plasma membrane"/>
    <property type="evidence" value="ECO:0007669"/>
    <property type="project" value="UniProtKB-SubCell"/>
</dbReference>
<evidence type="ECO:0000256" key="9">
    <source>
        <dbReference type="SAM" id="Phobius"/>
    </source>
</evidence>
<protein>
    <recommendedName>
        <fullName evidence="8">Biotin transporter</fullName>
    </recommendedName>
</protein>
<keyword evidence="7 8" id="KW-0472">Membrane</keyword>
<reference evidence="10 11" key="1">
    <citation type="submission" date="2020-01" db="EMBL/GenBank/DDBJ databases">
        <title>Draft genome assembly of Ensifer adhaerens T173.</title>
        <authorList>
            <person name="Craig J.E."/>
            <person name="Stinchcombe J.R."/>
        </authorList>
    </citation>
    <scope>NUCLEOTIDE SEQUENCE [LARGE SCALE GENOMIC DNA]</scope>
    <source>
        <strain evidence="10 11">T173</strain>
    </source>
</reference>
<evidence type="ECO:0000313" key="10">
    <source>
        <dbReference type="EMBL" id="MBM3090849.1"/>
    </source>
</evidence>
<proteinExistence type="inferred from homology"/>
<dbReference type="EMBL" id="WXFA01000004">
    <property type="protein sequence ID" value="MBM3090849.1"/>
    <property type="molecule type" value="Genomic_DNA"/>
</dbReference>
<evidence type="ECO:0000256" key="8">
    <source>
        <dbReference type="PIRNR" id="PIRNR016661"/>
    </source>
</evidence>
<feature type="transmembrane region" description="Helical" evidence="9">
    <location>
        <begin position="114"/>
        <end position="133"/>
    </location>
</feature>
<keyword evidence="11" id="KW-1185">Reference proteome</keyword>